<dbReference type="PANTHER" id="PTHR11827:SF73">
    <property type="entry name" value="KAZACHOC, ISOFORM G"/>
    <property type="match status" value="1"/>
</dbReference>
<comment type="similarity">
    <text evidence="14">Belongs to the SLC12A transporter family. K/Cl co-transporter subfamily.</text>
</comment>
<evidence type="ECO:0000256" key="16">
    <source>
        <dbReference type="SAM" id="MobiDB-lite"/>
    </source>
</evidence>
<evidence type="ECO:0000256" key="4">
    <source>
        <dbReference type="ARBA" id="ARBA00022538"/>
    </source>
</evidence>
<feature type="domain" description="SLC12A transporter C-terminal" evidence="19">
    <location>
        <begin position="811"/>
        <end position="918"/>
    </location>
</feature>
<dbReference type="Proteomes" id="UP000594262">
    <property type="component" value="Unplaced"/>
</dbReference>
<dbReference type="InterPro" id="IPR018491">
    <property type="entry name" value="SLC12_C"/>
</dbReference>
<dbReference type="GO" id="GO:0005886">
    <property type="term" value="C:plasma membrane"/>
    <property type="evidence" value="ECO:0007669"/>
    <property type="project" value="UniProtKB-SubCell"/>
</dbReference>
<evidence type="ECO:0008006" key="22">
    <source>
        <dbReference type="Google" id="ProtNLM"/>
    </source>
</evidence>
<feature type="transmembrane region" description="Helical" evidence="17">
    <location>
        <begin position="246"/>
        <end position="263"/>
    </location>
</feature>
<dbReference type="GO" id="GO:0045202">
    <property type="term" value="C:synapse"/>
    <property type="evidence" value="ECO:0007669"/>
    <property type="project" value="GOC"/>
</dbReference>
<dbReference type="InterPro" id="IPR000076">
    <property type="entry name" value="KCL_cotranspt"/>
</dbReference>
<feature type="transmembrane region" description="Helical" evidence="17">
    <location>
        <begin position="474"/>
        <end position="492"/>
    </location>
</feature>
<keyword evidence="9 17" id="KW-1133">Transmembrane helix</keyword>
<evidence type="ECO:0000256" key="2">
    <source>
        <dbReference type="ARBA" id="ARBA00022448"/>
    </source>
</evidence>
<feature type="region of interest" description="Disordered" evidence="16">
    <location>
        <begin position="1"/>
        <end position="27"/>
    </location>
</feature>
<feature type="transmembrane region" description="Helical" evidence="17">
    <location>
        <begin position="270"/>
        <end position="291"/>
    </location>
</feature>
<dbReference type="GeneID" id="136798441"/>
<evidence type="ECO:0000256" key="11">
    <source>
        <dbReference type="ARBA" id="ARBA00023136"/>
    </source>
</evidence>
<keyword evidence="6 17" id="KW-0812">Transmembrane</keyword>
<protein>
    <recommendedName>
        <fullName evidence="22">Solute carrier family 12 member 6</fullName>
    </recommendedName>
</protein>
<dbReference type="GO" id="GO:1990573">
    <property type="term" value="P:potassium ion import across plasma membrane"/>
    <property type="evidence" value="ECO:0007669"/>
    <property type="project" value="TreeGrafter"/>
</dbReference>
<feature type="region of interest" description="Disordered" evidence="16">
    <location>
        <begin position="960"/>
        <end position="979"/>
    </location>
</feature>
<keyword evidence="7" id="KW-0769">Symport</keyword>
<feature type="domain" description="SLC12A transporter C-terminal" evidence="19">
    <location>
        <begin position="683"/>
        <end position="797"/>
    </location>
</feature>
<evidence type="ECO:0000256" key="14">
    <source>
        <dbReference type="ARBA" id="ARBA00046331"/>
    </source>
</evidence>
<keyword evidence="21" id="KW-1185">Reference proteome</keyword>
<evidence type="ECO:0000256" key="15">
    <source>
        <dbReference type="ARBA" id="ARBA00047825"/>
    </source>
</evidence>
<keyword evidence="3" id="KW-1003">Cell membrane</keyword>
<evidence type="ECO:0000256" key="9">
    <source>
        <dbReference type="ARBA" id="ARBA00022989"/>
    </source>
</evidence>
<dbReference type="GO" id="GO:0015379">
    <property type="term" value="F:potassium:chloride symporter activity"/>
    <property type="evidence" value="ECO:0007669"/>
    <property type="project" value="InterPro"/>
</dbReference>
<evidence type="ECO:0000256" key="7">
    <source>
        <dbReference type="ARBA" id="ARBA00022847"/>
    </source>
</evidence>
<evidence type="ECO:0000256" key="13">
    <source>
        <dbReference type="ARBA" id="ARBA00023214"/>
    </source>
</evidence>
<evidence type="ECO:0000256" key="3">
    <source>
        <dbReference type="ARBA" id="ARBA00022475"/>
    </source>
</evidence>
<feature type="transmembrane region" description="Helical" evidence="17">
    <location>
        <begin position="582"/>
        <end position="599"/>
    </location>
</feature>
<feature type="compositionally biased region" description="Polar residues" evidence="16">
    <location>
        <begin position="1"/>
        <end position="24"/>
    </location>
</feature>
<keyword evidence="4" id="KW-0633">Potassium transport</keyword>
<keyword evidence="5" id="KW-0597">Phosphoprotein</keyword>
<comment type="catalytic activity">
    <reaction evidence="15">
        <text>K(+)(in) + chloride(in) = K(+)(out) + chloride(out)</text>
        <dbReference type="Rhea" id="RHEA:72427"/>
        <dbReference type="ChEBI" id="CHEBI:17996"/>
        <dbReference type="ChEBI" id="CHEBI:29103"/>
    </reaction>
</comment>
<evidence type="ECO:0000256" key="10">
    <source>
        <dbReference type="ARBA" id="ARBA00023065"/>
    </source>
</evidence>
<evidence type="ECO:0000256" key="17">
    <source>
        <dbReference type="SAM" id="Phobius"/>
    </source>
</evidence>
<evidence type="ECO:0000256" key="8">
    <source>
        <dbReference type="ARBA" id="ARBA00022958"/>
    </source>
</evidence>
<dbReference type="GO" id="GO:0055064">
    <property type="term" value="P:chloride ion homeostasis"/>
    <property type="evidence" value="ECO:0007669"/>
    <property type="project" value="TreeGrafter"/>
</dbReference>
<keyword evidence="12" id="KW-0325">Glycoprotein</keyword>
<feature type="transmembrane region" description="Helical" evidence="17">
    <location>
        <begin position="142"/>
        <end position="167"/>
    </location>
</feature>
<dbReference type="AlphaFoldDB" id="A0A7M5V8H2"/>
<evidence type="ECO:0000313" key="20">
    <source>
        <dbReference type="EnsemblMetazoa" id="CLYHEMP005515.1"/>
    </source>
</evidence>
<feature type="transmembrane region" description="Helical" evidence="17">
    <location>
        <begin position="385"/>
        <end position="405"/>
    </location>
</feature>
<accession>A0A7M5V8H2</accession>
<organism evidence="20 21">
    <name type="scientific">Clytia hemisphaerica</name>
    <dbReference type="NCBI Taxonomy" id="252671"/>
    <lineage>
        <taxon>Eukaryota</taxon>
        <taxon>Metazoa</taxon>
        <taxon>Cnidaria</taxon>
        <taxon>Hydrozoa</taxon>
        <taxon>Hydroidolina</taxon>
        <taxon>Leptothecata</taxon>
        <taxon>Obeliida</taxon>
        <taxon>Clytiidae</taxon>
        <taxon>Clytia</taxon>
    </lineage>
</organism>
<evidence type="ECO:0000259" key="18">
    <source>
        <dbReference type="Pfam" id="PF00324"/>
    </source>
</evidence>
<keyword evidence="10" id="KW-0406">Ion transport</keyword>
<feature type="transmembrane region" description="Helical" evidence="17">
    <location>
        <begin position="188"/>
        <end position="209"/>
    </location>
</feature>
<evidence type="ECO:0000256" key="12">
    <source>
        <dbReference type="ARBA" id="ARBA00023180"/>
    </source>
</evidence>
<feature type="transmembrane region" description="Helical" evidence="17">
    <location>
        <begin position="113"/>
        <end position="136"/>
    </location>
</feature>
<evidence type="ECO:0000256" key="1">
    <source>
        <dbReference type="ARBA" id="ARBA00004651"/>
    </source>
</evidence>
<feature type="domain" description="SLC12A transporter C-terminal" evidence="19">
    <location>
        <begin position="993"/>
        <end position="1060"/>
    </location>
</feature>
<feature type="region of interest" description="Disordered" evidence="16">
    <location>
        <begin position="907"/>
        <end position="948"/>
    </location>
</feature>
<comment type="subcellular location">
    <subcellularLocation>
        <location evidence="1">Cell membrane</location>
        <topology evidence="1">Multi-pass membrane protein</topology>
    </subcellularLocation>
</comment>
<dbReference type="PANTHER" id="PTHR11827">
    <property type="entry name" value="SOLUTE CARRIER FAMILY 12, CATION COTRANSPORTERS"/>
    <property type="match status" value="1"/>
</dbReference>
<feature type="transmembrane region" description="Helical" evidence="17">
    <location>
        <begin position="425"/>
        <end position="446"/>
    </location>
</feature>
<dbReference type="InterPro" id="IPR004842">
    <property type="entry name" value="SLC12A_fam"/>
</dbReference>
<evidence type="ECO:0000256" key="5">
    <source>
        <dbReference type="ARBA" id="ARBA00022553"/>
    </source>
</evidence>
<keyword evidence="13" id="KW-0868">Chloride</keyword>
<dbReference type="GO" id="GO:0055075">
    <property type="term" value="P:potassium ion homeostasis"/>
    <property type="evidence" value="ECO:0007669"/>
    <property type="project" value="TreeGrafter"/>
</dbReference>
<dbReference type="EnsemblMetazoa" id="CLYHEMT005515.1">
    <property type="protein sequence ID" value="CLYHEMP005515.1"/>
    <property type="gene ID" value="CLYHEMG005515"/>
</dbReference>
<evidence type="ECO:0000313" key="21">
    <source>
        <dbReference type="Proteomes" id="UP000594262"/>
    </source>
</evidence>
<feature type="transmembrane region" description="Helical" evidence="17">
    <location>
        <begin position="526"/>
        <end position="543"/>
    </location>
</feature>
<evidence type="ECO:0000259" key="19">
    <source>
        <dbReference type="Pfam" id="PF03522"/>
    </source>
</evidence>
<reference evidence="20" key="1">
    <citation type="submission" date="2021-01" db="UniProtKB">
        <authorList>
            <consortium name="EnsemblMetazoa"/>
        </authorList>
    </citation>
    <scope>IDENTIFICATION</scope>
</reference>
<dbReference type="OrthoDB" id="2020542at2759"/>
<dbReference type="GO" id="GO:0007268">
    <property type="term" value="P:chemical synaptic transmission"/>
    <property type="evidence" value="ECO:0007669"/>
    <property type="project" value="TreeGrafter"/>
</dbReference>
<dbReference type="GO" id="GO:0006884">
    <property type="term" value="P:cell volume homeostasis"/>
    <property type="evidence" value="ECO:0007669"/>
    <property type="project" value="TreeGrafter"/>
</dbReference>
<feature type="domain" description="Amino acid permease/ SLC12A" evidence="18">
    <location>
        <begin position="115"/>
        <end position="301"/>
    </location>
</feature>
<feature type="transmembrane region" description="Helical" evidence="17">
    <location>
        <begin position="549"/>
        <end position="570"/>
    </location>
</feature>
<proteinExistence type="inferred from homology"/>
<keyword evidence="8" id="KW-0630">Potassium</keyword>
<dbReference type="PRINTS" id="PR01081">
    <property type="entry name" value="KCLTRNSPORT"/>
</dbReference>
<dbReference type="RefSeq" id="XP_066911152.1">
    <property type="nucleotide sequence ID" value="XM_067055051.1"/>
</dbReference>
<dbReference type="Pfam" id="PF00324">
    <property type="entry name" value="AA_permease"/>
    <property type="match status" value="2"/>
</dbReference>
<feature type="domain" description="Amino acid permease/ SLC12A" evidence="18">
    <location>
        <begin position="361"/>
        <end position="665"/>
    </location>
</feature>
<dbReference type="InterPro" id="IPR004841">
    <property type="entry name" value="AA-permease/SLC12A_dom"/>
</dbReference>
<keyword evidence="11 17" id="KW-0472">Membrane</keyword>
<name>A0A7M5V8H2_9CNID</name>
<sequence length="1060" mass="115557">MNNGISSSSSRFTITKPFQKSQDSGTKEDVKLELLENQNTGSLDQIDLGFDKNASPTGDDQHVLALYSEDIHLKGGRFQSFLQNVTAYTATIPPANDSEAQPKQEVAKLGTLVGVYLPCIQNILGVILFIRLSWIVGTAGVLQSFSIVLICCCCTMLTAISMSAIATNGVVPAGGSYFMISRSLGPEFGGAVGVLFYLGTSFASAMYILGAVEILLTYIAPDISLFGNVQSSDGTISTAMLNNMRVYGTFLVILLGSLVFVGVKYVNKCASIFLACVLLSILAIFIGFFVAHTQDVPNICFVGYHLVSSSTYDSCLKNDTKLRNTYLTGGHASSVFFNTSTVTLASSIPGLTGNVFQDNIGSFYKKSGQVEEGVTGIQGEIISDMTTSFTVLLAIFFPSVTGIMAGSNRSGNLKNAQYSIPRGTIAAILTTSSIYLLAVLFFGATVNGDLLRDKFGDSIGGSLLASSVAWPNKWIILIGSLLSTIGAGLQSLTGAPRLLQAIANDGVVPFLQFFSVVSKDGEPKRALFLTLLISEIGVLIASLDAVAPIITMFFLMCYGFVNFACTLQSLLNLPNWRPRFKFYHWGLSLLGMFLCLALMFISSWYYALVAIFIAGFLYKYIEYRGAEKEWGDGLSGLSLSAARFGLLRMEGSSQTHTKNWRPQLLVLIDPPAGGVVLNQKSKKLITLASQMKAGRGLTIVGAVIEGDYLKTSVEVDEYEEEIAAVMKKEKVKGFSSCVASSKSIDGLSYLIQSAGLGALKPNTVILSWPHDWKNTSNWRSFIHSVRVVSEMRRAVIVAKEPEKFPDLTSRESGYLDIWWIVQDGGLMLLMTFLLKQHKVWKKCNLRLFTVAQITDNSIQIKNDLVQLMYNLRLTAEVHVIEMQDSDISAYTYERTLQAEQRKEMLSKMKLSKKQSSKEAQTIFDKGHRSRSGSINGISSVASTGADASGGGVVENRLATQSSVEESDGELGESAGSVQLMRLKSRPDEGNVRRMDTAVKINRLVQEKSSGSWLIMINLPKPPTIDEREFIYMEFIEALIEGLDQVFLVRGGGHEVVTIYS</sequence>
<dbReference type="Gene3D" id="1.20.1740.10">
    <property type="entry name" value="Amino acid/polyamine transporter I"/>
    <property type="match status" value="1"/>
</dbReference>
<dbReference type="NCBIfam" id="TIGR00930">
    <property type="entry name" value="2a30"/>
    <property type="match status" value="1"/>
</dbReference>
<dbReference type="Pfam" id="PF03522">
    <property type="entry name" value="SLC12"/>
    <property type="match status" value="3"/>
</dbReference>
<keyword evidence="2" id="KW-0813">Transport</keyword>
<evidence type="ECO:0000256" key="6">
    <source>
        <dbReference type="ARBA" id="ARBA00022692"/>
    </source>
</evidence>